<evidence type="ECO:0008006" key="3">
    <source>
        <dbReference type="Google" id="ProtNLM"/>
    </source>
</evidence>
<evidence type="ECO:0000313" key="1">
    <source>
        <dbReference type="EMBL" id="MBU2692738.1"/>
    </source>
</evidence>
<sequence length="198" mass="23031">MNTQFQYQISEYDCVPITFINAIVQLFDRKEVPPIVLQHIYLYSLDTVTRGNRLGRAGTSKFAVQLLGNWLASYRTKNFSVATKFLRQDTIHMKPKSRIIRALQTDGVALCNIHLGRGEWHFILALEIKGNRVLFFDPYYRTSVRGLRGVVEVLAENGKPRSPNLAIDIDWFDRTDERSRFCMGPVDMRECLLMWKNR</sequence>
<proteinExistence type="predicted"/>
<gene>
    <name evidence="1" type="ORF">KJ970_17615</name>
</gene>
<dbReference type="EMBL" id="JAHJDP010000099">
    <property type="protein sequence ID" value="MBU2692738.1"/>
    <property type="molecule type" value="Genomic_DNA"/>
</dbReference>
<dbReference type="AlphaFoldDB" id="A0A948WEG0"/>
<name>A0A948WEG0_UNCEI</name>
<protein>
    <recommendedName>
        <fullName evidence="3">Peptidase C39-like domain-containing protein</fullName>
    </recommendedName>
</protein>
<accession>A0A948WEG0</accession>
<organism evidence="1 2">
    <name type="scientific">Eiseniibacteriota bacterium</name>
    <dbReference type="NCBI Taxonomy" id="2212470"/>
    <lineage>
        <taxon>Bacteria</taxon>
        <taxon>Candidatus Eiseniibacteriota</taxon>
    </lineage>
</organism>
<dbReference type="Proteomes" id="UP000777784">
    <property type="component" value="Unassembled WGS sequence"/>
</dbReference>
<evidence type="ECO:0000313" key="2">
    <source>
        <dbReference type="Proteomes" id="UP000777784"/>
    </source>
</evidence>
<comment type="caution">
    <text evidence="1">The sequence shown here is derived from an EMBL/GenBank/DDBJ whole genome shotgun (WGS) entry which is preliminary data.</text>
</comment>
<reference evidence="1" key="1">
    <citation type="submission" date="2021-05" db="EMBL/GenBank/DDBJ databases">
        <title>Energy efficiency and biological interactions define the core microbiome of deep oligotrophic groundwater.</title>
        <authorList>
            <person name="Mehrshad M."/>
            <person name="Lopez-Fernandez M."/>
            <person name="Bell E."/>
            <person name="Bernier-Latmani R."/>
            <person name="Bertilsson S."/>
            <person name="Dopson M."/>
        </authorList>
    </citation>
    <scope>NUCLEOTIDE SEQUENCE</scope>
    <source>
        <strain evidence="1">Modern_marine.mb.64</strain>
    </source>
</reference>